<dbReference type="CDD" id="cd12354">
    <property type="entry name" value="RRM3_TIA1_like"/>
    <property type="match status" value="1"/>
</dbReference>
<comment type="caution">
    <text evidence="4">The sequence shown here is derived from an EMBL/GenBank/DDBJ whole genome shotgun (WGS) entry which is preliminary data.</text>
</comment>
<organism evidence="4 5">
    <name type="scientific">Parthenolecanium corni</name>
    <dbReference type="NCBI Taxonomy" id="536013"/>
    <lineage>
        <taxon>Eukaryota</taxon>
        <taxon>Metazoa</taxon>
        <taxon>Ecdysozoa</taxon>
        <taxon>Arthropoda</taxon>
        <taxon>Hexapoda</taxon>
        <taxon>Insecta</taxon>
        <taxon>Pterygota</taxon>
        <taxon>Neoptera</taxon>
        <taxon>Paraneoptera</taxon>
        <taxon>Hemiptera</taxon>
        <taxon>Sternorrhyncha</taxon>
        <taxon>Coccoidea</taxon>
        <taxon>Coccidae</taxon>
        <taxon>Parthenolecanium</taxon>
    </lineage>
</organism>
<dbReference type="PANTHER" id="PTHR10352">
    <property type="entry name" value="EUKARYOTIC TRANSLATION INITIATION FACTOR 3 SUBUNIT G"/>
    <property type="match status" value="1"/>
</dbReference>
<keyword evidence="1 2" id="KW-0694">RNA-binding</keyword>
<dbReference type="GO" id="GO:0003723">
    <property type="term" value="F:RNA binding"/>
    <property type="evidence" value="ECO:0007669"/>
    <property type="project" value="UniProtKB-UniRule"/>
</dbReference>
<dbReference type="EMBL" id="JBBCAQ010000038">
    <property type="protein sequence ID" value="KAK7572023.1"/>
    <property type="molecule type" value="Genomic_DNA"/>
</dbReference>
<dbReference type="InterPro" id="IPR000504">
    <property type="entry name" value="RRM_dom"/>
</dbReference>
<dbReference type="SUPFAM" id="SSF54928">
    <property type="entry name" value="RNA-binding domain, RBD"/>
    <property type="match status" value="1"/>
</dbReference>
<dbReference type="SMART" id="SM00361">
    <property type="entry name" value="RRM_1"/>
    <property type="match status" value="1"/>
</dbReference>
<protein>
    <recommendedName>
        <fullName evidence="3">RRM domain-containing protein</fullName>
    </recommendedName>
</protein>
<dbReference type="Gene3D" id="3.30.70.330">
    <property type="match status" value="1"/>
</dbReference>
<dbReference type="FunFam" id="3.30.70.330:FF:000317">
    <property type="entry name" value="Rox8, isoform B"/>
    <property type="match status" value="1"/>
</dbReference>
<gene>
    <name evidence="4" type="ORF">V9T40_014495</name>
</gene>
<evidence type="ECO:0000313" key="4">
    <source>
        <dbReference type="EMBL" id="KAK7572023.1"/>
    </source>
</evidence>
<reference evidence="4 5" key="1">
    <citation type="submission" date="2024-03" db="EMBL/GenBank/DDBJ databases">
        <title>Adaptation during the transition from Ophiocordyceps entomopathogen to insect associate is accompanied by gene loss and intensified selection.</title>
        <authorList>
            <person name="Ward C.M."/>
            <person name="Onetto C.A."/>
            <person name="Borneman A.R."/>
        </authorList>
    </citation>
    <scope>NUCLEOTIDE SEQUENCE [LARGE SCALE GENOMIC DNA]</scope>
    <source>
        <strain evidence="4">AWRI1</strain>
        <tissue evidence="4">Single Adult Female</tissue>
    </source>
</reference>
<evidence type="ECO:0000313" key="5">
    <source>
        <dbReference type="Proteomes" id="UP001367676"/>
    </source>
</evidence>
<dbReference type="PROSITE" id="PS50102">
    <property type="entry name" value="RRM"/>
    <property type="match status" value="1"/>
</dbReference>
<name>A0AAN9XXE8_9HEMI</name>
<proteinExistence type="predicted"/>
<evidence type="ECO:0000256" key="2">
    <source>
        <dbReference type="PROSITE-ProRule" id="PRU00176"/>
    </source>
</evidence>
<keyword evidence="5" id="KW-1185">Reference proteome</keyword>
<evidence type="ECO:0000256" key="1">
    <source>
        <dbReference type="ARBA" id="ARBA00022884"/>
    </source>
</evidence>
<dbReference type="AlphaFoldDB" id="A0AAN9XXE8"/>
<sequence length="281" mass="30120">MGGVPKFCGHDPPIVAHLVLGMIVGGARFVRASIPKARGERGRQVIGWRNAKPLTFDEVYNQSSPTNCTVYCGGITNGLSDEIIQKTFTQFGTIQEIRVFKDKGYAFVRFATKESATHAIVAVHNTDINGQLVKCSWGKESTDTSASQSSGQTITTSTQFPFTYGQQLSYWYPQSYPNTAAATAAAAQLQGQYLQGVQGYPYGQFGYQQGYVGRVGLQLPNTAASAAWAAQPQIPAAVTAPGAPIQQTAAAAAPTIIPAYPATMQQFQIADDEWLTPSLLV</sequence>
<accession>A0AAN9XXE8</accession>
<dbReference type="InterPro" id="IPR003954">
    <property type="entry name" value="RRM_euk-type"/>
</dbReference>
<dbReference type="InterPro" id="IPR035979">
    <property type="entry name" value="RBD_domain_sf"/>
</dbReference>
<feature type="domain" description="RRM" evidence="3">
    <location>
        <begin position="68"/>
        <end position="140"/>
    </location>
</feature>
<dbReference type="Proteomes" id="UP001367676">
    <property type="component" value="Unassembled WGS sequence"/>
</dbReference>
<dbReference type="InterPro" id="IPR012677">
    <property type="entry name" value="Nucleotide-bd_a/b_plait_sf"/>
</dbReference>
<evidence type="ECO:0000259" key="3">
    <source>
        <dbReference type="PROSITE" id="PS50102"/>
    </source>
</evidence>
<dbReference type="SMART" id="SM00360">
    <property type="entry name" value="RRM"/>
    <property type="match status" value="1"/>
</dbReference>
<dbReference type="Pfam" id="PF00076">
    <property type="entry name" value="RRM_1"/>
    <property type="match status" value="1"/>
</dbReference>